<dbReference type="Gene3D" id="3.30.30.30">
    <property type="match status" value="1"/>
</dbReference>
<name>A0A4D9D0R3_9STRA</name>
<feature type="region of interest" description="Disordered" evidence="3">
    <location>
        <begin position="633"/>
        <end position="652"/>
    </location>
</feature>
<dbReference type="GO" id="GO:0005524">
    <property type="term" value="F:ATP binding"/>
    <property type="evidence" value="ECO:0007669"/>
    <property type="project" value="UniProtKB-KW"/>
</dbReference>
<dbReference type="InterPro" id="IPR043129">
    <property type="entry name" value="ATPase_NBD"/>
</dbReference>
<keyword evidence="5" id="KW-1185">Reference proteome</keyword>
<dbReference type="EMBL" id="SDOX01000069">
    <property type="protein sequence ID" value="TFJ83145.1"/>
    <property type="molecule type" value="Genomic_DNA"/>
</dbReference>
<dbReference type="PANTHER" id="PTHR45639">
    <property type="entry name" value="HSC70CB, ISOFORM G-RELATED"/>
    <property type="match status" value="1"/>
</dbReference>
<keyword evidence="1" id="KW-0547">Nucleotide-binding</keyword>
<accession>A0A4D9D0R3</accession>
<dbReference type="GO" id="GO:0005829">
    <property type="term" value="C:cytosol"/>
    <property type="evidence" value="ECO:0007669"/>
    <property type="project" value="TreeGrafter"/>
</dbReference>
<evidence type="ECO:0000256" key="1">
    <source>
        <dbReference type="ARBA" id="ARBA00022741"/>
    </source>
</evidence>
<feature type="compositionally biased region" description="Basic and acidic residues" evidence="3">
    <location>
        <begin position="319"/>
        <end position="338"/>
    </location>
</feature>
<feature type="region of interest" description="Disordered" evidence="3">
    <location>
        <begin position="772"/>
        <end position="820"/>
    </location>
</feature>
<dbReference type="Pfam" id="PF00012">
    <property type="entry name" value="HSP70"/>
    <property type="match status" value="2"/>
</dbReference>
<comment type="caution">
    <text evidence="4">The sequence shown here is derived from an EMBL/GenBank/DDBJ whole genome shotgun (WGS) entry which is preliminary data.</text>
</comment>
<dbReference type="PANTHER" id="PTHR45639:SF28">
    <property type="entry name" value="HEAT SHOCK PROTEIN-LIKE PROTEIN"/>
    <property type="match status" value="1"/>
</dbReference>
<proteinExistence type="predicted"/>
<evidence type="ECO:0000256" key="3">
    <source>
        <dbReference type="SAM" id="MobiDB-lite"/>
    </source>
</evidence>
<dbReference type="AlphaFoldDB" id="A0A4D9D0R3"/>
<dbReference type="InterPro" id="IPR013126">
    <property type="entry name" value="Hsp_70_fam"/>
</dbReference>
<dbReference type="SUPFAM" id="SSF53067">
    <property type="entry name" value="Actin-like ATPase domain"/>
    <property type="match status" value="2"/>
</dbReference>
<evidence type="ECO:0000313" key="5">
    <source>
        <dbReference type="Proteomes" id="UP000355283"/>
    </source>
</evidence>
<reference evidence="4 5" key="1">
    <citation type="submission" date="2019-01" db="EMBL/GenBank/DDBJ databases">
        <title>Nuclear Genome Assembly of the Microalgal Biofuel strain Nannochloropsis salina CCMP1776.</title>
        <authorList>
            <person name="Hovde B."/>
        </authorList>
    </citation>
    <scope>NUCLEOTIDE SEQUENCE [LARGE SCALE GENOMIC DNA]</scope>
    <source>
        <strain evidence="4 5">CCMP1776</strain>
    </source>
</reference>
<evidence type="ECO:0000256" key="2">
    <source>
        <dbReference type="ARBA" id="ARBA00022840"/>
    </source>
</evidence>
<dbReference type="GO" id="GO:0005634">
    <property type="term" value="C:nucleus"/>
    <property type="evidence" value="ECO:0007669"/>
    <property type="project" value="TreeGrafter"/>
</dbReference>
<feature type="compositionally biased region" description="Acidic residues" evidence="3">
    <location>
        <begin position="791"/>
        <end position="812"/>
    </location>
</feature>
<protein>
    <submittedName>
        <fullName evidence="4">Uncharacterized protein</fullName>
    </submittedName>
</protein>
<dbReference type="PRINTS" id="PR00301">
    <property type="entry name" value="HEATSHOCK70"/>
</dbReference>
<organism evidence="4 5">
    <name type="scientific">Nannochloropsis salina CCMP1776</name>
    <dbReference type="NCBI Taxonomy" id="1027361"/>
    <lineage>
        <taxon>Eukaryota</taxon>
        <taxon>Sar</taxon>
        <taxon>Stramenopiles</taxon>
        <taxon>Ochrophyta</taxon>
        <taxon>Eustigmatophyceae</taxon>
        <taxon>Eustigmatales</taxon>
        <taxon>Monodopsidaceae</taxon>
        <taxon>Microchloropsis</taxon>
        <taxon>Microchloropsis salina</taxon>
    </lineage>
</organism>
<keyword evidence="2" id="KW-0067">ATP-binding</keyword>
<sequence length="820" mass="86610">MWLWSSATGRTAHYAFKKQPQAPASSVSLLPLLLLTSLLLHADASLLTPISMGIDLGNHKSVVALAQGHGIDVHVNEMGRRETPSAVLLRGRRRHFGDLALAGAGAAPASAVSELRRLLALGLPVDEEDGGRGDGGDEGKDVAEVFGAAVVGTGGAEDPCHVGPRVRVEHDGRALTLSARQVLAMFVAHLRKGVEAANGEDNVLNTVLSVPAWFGRGQRALVVDAARIAGCASPACVTDGTALALGYGLLNVREGEPAKVVMFVDVGHASAQITIARVSGEACEILAHAWDRRLGCGSLDRCLYESLLQKPCFREGGVEGREGGREGGREKQEEDGGKARGFLGLGKGVKREAPREGASLSQRARGRLLAACGRAKKTLSANKEAFVSLESLLEGGRDVTCRVSREEAEAAWAPQVKNLRQLCRRAVEEAAKREGGGEGGGEGGIRVDTIELVGGGSHIPCYVAAVEAEMLTMAPSPPPVLRRTLNAAEAVARGCALTAALHSEAFRLARPFRVWDALPRSLEVRSGKGRLLLPRLERGMPLRHHPQGGYEAEVEMDGEDEEEGEVEGGGGLEVRVEEEGSGLVAARGFSRLFSNSVEAAGRGAGGGERLRTWLKLDVWGRPSLGPLRIARWAEGETEGGKGQEGGGKAAEEEEVLGAEWEAGALPSKEELEAGTAVEEAMAAVDREVEECLEAKNALESLVYRCKGGEEAGAGSEARALAEAVETWLEEREGEAEHEGAVGEYEEKREGLLAALARDVRAARVEVAAGVGEKAGWERAGKSQTPTTDREREEEEDGVEVVFDLEGEGESSEEGGARSGK</sequence>
<gene>
    <name evidence="4" type="ORF">NSK_005565</name>
</gene>
<feature type="region of interest" description="Disordered" evidence="3">
    <location>
        <begin position="319"/>
        <end position="344"/>
    </location>
</feature>
<dbReference type="Proteomes" id="UP000355283">
    <property type="component" value="Unassembled WGS sequence"/>
</dbReference>
<dbReference type="OrthoDB" id="434160at2759"/>
<dbReference type="GO" id="GO:0140662">
    <property type="term" value="F:ATP-dependent protein folding chaperone"/>
    <property type="evidence" value="ECO:0007669"/>
    <property type="project" value="InterPro"/>
</dbReference>
<evidence type="ECO:0000313" key="4">
    <source>
        <dbReference type="EMBL" id="TFJ83145.1"/>
    </source>
</evidence>
<dbReference type="Gene3D" id="3.30.420.40">
    <property type="match status" value="4"/>
</dbReference>
<dbReference type="Gene3D" id="3.90.640.10">
    <property type="entry name" value="Actin, Chain A, domain 4"/>
    <property type="match status" value="2"/>
</dbReference>